<evidence type="ECO:0000313" key="2">
    <source>
        <dbReference type="Proteomes" id="UP000002028"/>
    </source>
</evidence>
<accession>D2QIN8</accession>
<keyword evidence="2" id="KW-1185">Reference proteome</keyword>
<name>D2QIN8_SPILD</name>
<evidence type="ECO:0000313" key="1">
    <source>
        <dbReference type="EMBL" id="ADB39964.1"/>
    </source>
</evidence>
<organism evidence="1 2">
    <name type="scientific">Spirosoma linguale (strain ATCC 33905 / DSM 74 / LMG 10896 / Claus 1)</name>
    <dbReference type="NCBI Taxonomy" id="504472"/>
    <lineage>
        <taxon>Bacteria</taxon>
        <taxon>Pseudomonadati</taxon>
        <taxon>Bacteroidota</taxon>
        <taxon>Cytophagia</taxon>
        <taxon>Cytophagales</taxon>
        <taxon>Cytophagaceae</taxon>
        <taxon>Spirosoma</taxon>
    </lineage>
</organism>
<dbReference type="HOGENOM" id="CLU_3348779_0_0_10"/>
<dbReference type="Proteomes" id="UP000002028">
    <property type="component" value="Chromosome"/>
</dbReference>
<proteinExistence type="predicted"/>
<dbReference type="EMBL" id="CP001769">
    <property type="protein sequence ID" value="ADB39964.1"/>
    <property type="molecule type" value="Genomic_DNA"/>
</dbReference>
<gene>
    <name evidence="1" type="ordered locus">Slin_3974</name>
</gene>
<reference evidence="1 2" key="1">
    <citation type="journal article" date="2010" name="Stand. Genomic Sci.">
        <title>Complete genome sequence of Spirosoma linguale type strain (1).</title>
        <authorList>
            <person name="Lail K."/>
            <person name="Sikorski J."/>
            <person name="Saunders E."/>
            <person name="Lapidus A."/>
            <person name="Glavina Del Rio T."/>
            <person name="Copeland A."/>
            <person name="Tice H."/>
            <person name="Cheng J.-F."/>
            <person name="Lucas S."/>
            <person name="Nolan M."/>
            <person name="Bruce D."/>
            <person name="Goodwin L."/>
            <person name="Pitluck S."/>
            <person name="Ivanova N."/>
            <person name="Mavromatis K."/>
            <person name="Ovchinnikova G."/>
            <person name="Pati A."/>
            <person name="Chen A."/>
            <person name="Palaniappan K."/>
            <person name="Land M."/>
            <person name="Hauser L."/>
            <person name="Chang Y.-J."/>
            <person name="Jeffries C.D."/>
            <person name="Chain P."/>
            <person name="Brettin T."/>
            <person name="Detter J.C."/>
            <person name="Schuetze A."/>
            <person name="Rohde M."/>
            <person name="Tindall B.J."/>
            <person name="Goeker M."/>
            <person name="Bristow J."/>
            <person name="Eisen J.A."/>
            <person name="Markowitz V."/>
            <person name="Hugenholtz P."/>
            <person name="Kyrpides N.C."/>
            <person name="Klenk H.-P."/>
            <person name="Chen F."/>
        </authorList>
    </citation>
    <scope>NUCLEOTIDE SEQUENCE [LARGE SCALE GENOMIC DNA]</scope>
    <source>
        <strain evidence="2">ATCC 33905 / DSM 74 / LMG 10896 / Claus 1</strain>
    </source>
</reference>
<dbReference type="KEGG" id="sli:Slin_3974"/>
<dbReference type="AlphaFoldDB" id="D2QIN8"/>
<protein>
    <submittedName>
        <fullName evidence="1">Uncharacterized protein</fullName>
    </submittedName>
</protein>
<sequence length="37" mass="4108">MINEEALPNIIQKGSCYEKCILATATTDIEAEFYANV</sequence>